<comment type="caution">
    <text evidence="1">The sequence shown here is derived from an EMBL/GenBank/DDBJ whole genome shotgun (WGS) entry which is preliminary data.</text>
</comment>
<accession>A0A7W2TWS6</accession>
<name>A0A7W2TWS6_9GAMM</name>
<dbReference type="AlphaFoldDB" id="A0A7W2TWS6"/>
<proteinExistence type="predicted"/>
<sequence>MQLLIGVILGGFVSWLISRWYYKASGENLRRELAKQTRELNSPATLTTFEQKLSSSNWSKEYIGQVECWICESDQSYQLKIGGDDRPFKEPWTSFFPDPFTTMFHIHLQVNGVTIKSMPFISADRGRYTLPLPEQRVSGNDRFFTWSPDGIDYKIAEVIGSFYRESSLKGVARLLDIDIANVRHRN</sequence>
<keyword evidence="2" id="KW-1185">Reference proteome</keyword>
<dbReference type="Proteomes" id="UP000539350">
    <property type="component" value="Unassembled WGS sequence"/>
</dbReference>
<gene>
    <name evidence="1" type="ORF">H2508_09805</name>
</gene>
<evidence type="ECO:0000313" key="2">
    <source>
        <dbReference type="Proteomes" id="UP000539350"/>
    </source>
</evidence>
<protein>
    <submittedName>
        <fullName evidence="1">LapA family protein</fullName>
    </submittedName>
</protein>
<dbReference type="RefSeq" id="WP_182172553.1">
    <property type="nucleotide sequence ID" value="NZ_JACFXU010000014.1"/>
</dbReference>
<reference evidence="1 2" key="1">
    <citation type="submission" date="2020-07" db="EMBL/GenBank/DDBJ databases">
        <title>Halieaceae bacterium, F7430, whole genome shotgun sequencing project.</title>
        <authorList>
            <person name="Jiang S."/>
            <person name="Liu Z.W."/>
            <person name="Du Z.J."/>
        </authorList>
    </citation>
    <scope>NUCLEOTIDE SEQUENCE [LARGE SCALE GENOMIC DNA]</scope>
    <source>
        <strain evidence="1 2">F7430</strain>
    </source>
</reference>
<evidence type="ECO:0000313" key="1">
    <source>
        <dbReference type="EMBL" id="MBA6413401.1"/>
    </source>
</evidence>
<dbReference type="EMBL" id="JACFXU010000014">
    <property type="protein sequence ID" value="MBA6413401.1"/>
    <property type="molecule type" value="Genomic_DNA"/>
</dbReference>
<organism evidence="1 2">
    <name type="scientific">Sediminihaliea albiluteola</name>
    <dbReference type="NCBI Taxonomy" id="2758564"/>
    <lineage>
        <taxon>Bacteria</taxon>
        <taxon>Pseudomonadati</taxon>
        <taxon>Pseudomonadota</taxon>
        <taxon>Gammaproteobacteria</taxon>
        <taxon>Cellvibrionales</taxon>
        <taxon>Halieaceae</taxon>
        <taxon>Sediminihaliea</taxon>
    </lineage>
</organism>